<dbReference type="PRINTS" id="PR00039">
    <property type="entry name" value="HTHLYSR"/>
</dbReference>
<evidence type="ECO:0000259" key="6">
    <source>
        <dbReference type="PROSITE" id="PS50931"/>
    </source>
</evidence>
<proteinExistence type="inferred from homology"/>
<sequence length="343" mass="38576">MKGSVMADDVDTRLVRAFLAVAQEGSFTRAARTLGISQQAVSNQVARLEERLGETLFVRHGSGVALSAKGYDLRPQARELVGMTEALFRRARATEGTIRVGEIRGRRMMQEVWTRHRARRPQDVVSLQDLTGDEQVRAMLGGYLDIAMDRVTWPLPGIASVPLRYDPLMVLTVREIEAPTLHGTRLGYPHTSQDRFRGWQDFCEVVQRELDVTFERVPHDITMLEPIGQGQIRGDYPPVIALNGLRDYPGAEGFTFQRFEDVQPYFPWSLLWRADETRPQVLAFIETAREVAEEKGWLSLLPGGPPPWFPSDGIRPEDLPGQGLQDLPGQGLQDLPGQERHDG</sequence>
<protein>
    <submittedName>
        <fullName evidence="7">DNA-binding transcriptional regulator, LysR family</fullName>
    </submittedName>
</protein>
<feature type="region of interest" description="Disordered" evidence="5">
    <location>
        <begin position="308"/>
        <end position="343"/>
    </location>
</feature>
<dbReference type="GO" id="GO:0003700">
    <property type="term" value="F:DNA-binding transcription factor activity"/>
    <property type="evidence" value="ECO:0007669"/>
    <property type="project" value="InterPro"/>
</dbReference>
<reference evidence="7 8" key="1">
    <citation type="submission" date="2016-06" db="EMBL/GenBank/DDBJ databases">
        <authorList>
            <person name="Olsen C.W."/>
            <person name="Carey S."/>
            <person name="Hinshaw L."/>
            <person name="Karasin A.I."/>
        </authorList>
    </citation>
    <scope>NUCLEOTIDE SEQUENCE [LARGE SCALE GENOMIC DNA]</scope>
    <source>
        <strain evidence="7 8">LZ-22</strain>
    </source>
</reference>
<dbReference type="Gene3D" id="3.40.190.10">
    <property type="entry name" value="Periplasmic binding protein-like II"/>
    <property type="match status" value="1"/>
</dbReference>
<dbReference type="GO" id="GO:0032993">
    <property type="term" value="C:protein-DNA complex"/>
    <property type="evidence" value="ECO:0007669"/>
    <property type="project" value="TreeGrafter"/>
</dbReference>
<dbReference type="STRING" id="1577474.GA0111570_11424"/>
<keyword evidence="3 7" id="KW-0238">DNA-binding</keyword>
<dbReference type="SUPFAM" id="SSF53850">
    <property type="entry name" value="Periplasmic binding protein-like II"/>
    <property type="match status" value="1"/>
</dbReference>
<dbReference type="SUPFAM" id="SSF46785">
    <property type="entry name" value="Winged helix' DNA-binding domain"/>
    <property type="match status" value="1"/>
</dbReference>
<dbReference type="EMBL" id="FMYF01000014">
    <property type="protein sequence ID" value="SDC01346.1"/>
    <property type="molecule type" value="Genomic_DNA"/>
</dbReference>
<evidence type="ECO:0000256" key="4">
    <source>
        <dbReference type="ARBA" id="ARBA00023163"/>
    </source>
</evidence>
<dbReference type="PROSITE" id="PS50931">
    <property type="entry name" value="HTH_LYSR"/>
    <property type="match status" value="1"/>
</dbReference>
<evidence type="ECO:0000256" key="3">
    <source>
        <dbReference type="ARBA" id="ARBA00023125"/>
    </source>
</evidence>
<dbReference type="InterPro" id="IPR036388">
    <property type="entry name" value="WH-like_DNA-bd_sf"/>
</dbReference>
<dbReference type="InterPro" id="IPR000847">
    <property type="entry name" value="LysR_HTH_N"/>
</dbReference>
<dbReference type="PANTHER" id="PTHR30346:SF0">
    <property type="entry name" value="HCA OPERON TRANSCRIPTIONAL ACTIVATOR HCAR"/>
    <property type="match status" value="1"/>
</dbReference>
<dbReference type="GO" id="GO:0003677">
    <property type="term" value="F:DNA binding"/>
    <property type="evidence" value="ECO:0007669"/>
    <property type="project" value="UniProtKB-KW"/>
</dbReference>
<evidence type="ECO:0000256" key="1">
    <source>
        <dbReference type="ARBA" id="ARBA00009437"/>
    </source>
</evidence>
<dbReference type="PANTHER" id="PTHR30346">
    <property type="entry name" value="TRANSCRIPTIONAL DUAL REGULATOR HCAR-RELATED"/>
    <property type="match status" value="1"/>
</dbReference>
<comment type="similarity">
    <text evidence="1">Belongs to the LysR transcriptional regulatory family.</text>
</comment>
<evidence type="ECO:0000256" key="2">
    <source>
        <dbReference type="ARBA" id="ARBA00023015"/>
    </source>
</evidence>
<evidence type="ECO:0000313" key="7">
    <source>
        <dbReference type="EMBL" id="SDC01346.1"/>
    </source>
</evidence>
<feature type="compositionally biased region" description="Low complexity" evidence="5">
    <location>
        <begin position="319"/>
        <end position="336"/>
    </location>
</feature>
<dbReference type="Pfam" id="PF00126">
    <property type="entry name" value="HTH_1"/>
    <property type="match status" value="1"/>
</dbReference>
<dbReference type="AlphaFoldDB" id="A0A1G6I6G1"/>
<evidence type="ECO:0000256" key="5">
    <source>
        <dbReference type="SAM" id="MobiDB-lite"/>
    </source>
</evidence>
<accession>A0A1G6I6G1</accession>
<keyword evidence="8" id="KW-1185">Reference proteome</keyword>
<gene>
    <name evidence="7" type="ORF">GA0111570_11424</name>
</gene>
<name>A0A1G6I6G1_9ACTN</name>
<organism evidence="7 8">
    <name type="scientific">Raineyella antarctica</name>
    <dbReference type="NCBI Taxonomy" id="1577474"/>
    <lineage>
        <taxon>Bacteria</taxon>
        <taxon>Bacillati</taxon>
        <taxon>Actinomycetota</taxon>
        <taxon>Actinomycetes</taxon>
        <taxon>Propionibacteriales</taxon>
        <taxon>Propionibacteriaceae</taxon>
        <taxon>Raineyella</taxon>
    </lineage>
</organism>
<evidence type="ECO:0000313" key="8">
    <source>
        <dbReference type="Proteomes" id="UP000199086"/>
    </source>
</evidence>
<dbReference type="Gene3D" id="1.10.10.10">
    <property type="entry name" value="Winged helix-like DNA-binding domain superfamily/Winged helix DNA-binding domain"/>
    <property type="match status" value="1"/>
</dbReference>
<keyword evidence="4" id="KW-0804">Transcription</keyword>
<keyword evidence="2" id="KW-0805">Transcription regulation</keyword>
<dbReference type="InterPro" id="IPR036390">
    <property type="entry name" value="WH_DNA-bd_sf"/>
</dbReference>
<dbReference type="Proteomes" id="UP000199086">
    <property type="component" value="Unassembled WGS sequence"/>
</dbReference>
<feature type="domain" description="HTH lysR-type" evidence="6">
    <location>
        <begin position="10"/>
        <end position="67"/>
    </location>
</feature>